<reference evidence="2" key="1">
    <citation type="submission" date="2021-01" db="EMBL/GenBank/DDBJ databases">
        <authorList>
            <person name="Corre E."/>
            <person name="Pelletier E."/>
            <person name="Niang G."/>
            <person name="Scheremetjew M."/>
            <person name="Finn R."/>
            <person name="Kale V."/>
            <person name="Holt S."/>
            <person name="Cochrane G."/>
            <person name="Meng A."/>
            <person name="Brown T."/>
            <person name="Cohen L."/>
        </authorList>
    </citation>
    <scope>NUCLEOTIDE SEQUENCE</scope>
    <source>
        <strain evidence="2">10249 10 AB</strain>
    </source>
</reference>
<dbReference type="AlphaFoldDB" id="A0A7S4AQB3"/>
<protein>
    <submittedName>
        <fullName evidence="2">Uncharacterized protein</fullName>
    </submittedName>
</protein>
<gene>
    <name evidence="2" type="ORF">PAUS00366_LOCUS16242</name>
</gene>
<dbReference type="EMBL" id="HBIX01023428">
    <property type="protein sequence ID" value="CAE0723486.1"/>
    <property type="molecule type" value="Transcribed_RNA"/>
</dbReference>
<feature type="region of interest" description="Disordered" evidence="1">
    <location>
        <begin position="207"/>
        <end position="228"/>
    </location>
</feature>
<feature type="compositionally biased region" description="Low complexity" evidence="1">
    <location>
        <begin position="208"/>
        <end position="220"/>
    </location>
</feature>
<proteinExistence type="predicted"/>
<evidence type="ECO:0000313" key="2">
    <source>
        <dbReference type="EMBL" id="CAE0723486.1"/>
    </source>
</evidence>
<feature type="compositionally biased region" description="Low complexity" evidence="1">
    <location>
        <begin position="153"/>
        <end position="163"/>
    </location>
</feature>
<sequence length="573" mass="63940">MEAIDSMERVGMHTHTITNITSYDVLVDPSIDGVVGEYQLDNYSQNVGNNRLKVFLTLYKKEYDRARRQNNAVGCQLIVTEILLTLNTKCVPTGRFLINALPNTNDNRSQLAQMSRAVNPPAWHLMGIDKSKQLIHGILNDTPPPLPYRYRQQQMQMQMQEQQAGGQSNRSNKKDTDELKRRRTSSLLRRSASDSLLGDLKKVSRFDQQLQQQQQQGLSQNRRMSKEEPIWLPSGRSYENGVVSLNRMDVILTSNREALDPNSQSIGNNRLHILVAMQSGKYQLANDRTKEIILDEVIQTVNSFWKGRFLTESLNGSYEVLENIDAKRALRNIFDTRSGQNLFSQASSPALSITPNSISSGLNRPEVMGSGSGMHGKMNTGNRSSRISGIGDNINNGNQFRSDSMNAFRNVSASASAIQSGNTGLISNDTKKILSRHMSSSLLPNHTSSTALSRIEPPVAVSGINDLRSAAIKSLQKQKARQKVANRLEKVSMRTGKQRIQLQHQFQQPNNMNSMNRMNGSNSSYYNINNGNNNLSSFSMGGATNRRQSSIFGTLDPSVMDEIVSGCFDEDED</sequence>
<accession>A0A7S4AQB3</accession>
<feature type="region of interest" description="Disordered" evidence="1">
    <location>
        <begin position="153"/>
        <end position="191"/>
    </location>
</feature>
<name>A0A7S4AQB3_9STRA</name>
<evidence type="ECO:0000256" key="1">
    <source>
        <dbReference type="SAM" id="MobiDB-lite"/>
    </source>
</evidence>
<organism evidence="2">
    <name type="scientific">Pseudo-nitzschia australis</name>
    <dbReference type="NCBI Taxonomy" id="44445"/>
    <lineage>
        <taxon>Eukaryota</taxon>
        <taxon>Sar</taxon>
        <taxon>Stramenopiles</taxon>
        <taxon>Ochrophyta</taxon>
        <taxon>Bacillariophyta</taxon>
        <taxon>Bacillariophyceae</taxon>
        <taxon>Bacillariophycidae</taxon>
        <taxon>Bacillariales</taxon>
        <taxon>Bacillariaceae</taxon>
        <taxon>Pseudo-nitzschia</taxon>
    </lineage>
</organism>